<dbReference type="PANTHER" id="PTHR43705:SF1">
    <property type="entry name" value="HYDROXYACYLGLUTATHIONE HYDROLASE GLOB"/>
    <property type="match status" value="1"/>
</dbReference>
<dbReference type="GO" id="GO:0019243">
    <property type="term" value="P:methylglyoxal catabolic process to D-lactate via S-lactoyl-glutathione"/>
    <property type="evidence" value="ECO:0007669"/>
    <property type="project" value="UniProtKB-UniRule"/>
</dbReference>
<evidence type="ECO:0000256" key="6">
    <source>
        <dbReference type="ARBA" id="ARBA00022833"/>
    </source>
</evidence>
<feature type="binding site" evidence="7">
    <location>
        <position position="60"/>
    </location>
    <ligand>
        <name>Zn(2+)</name>
        <dbReference type="ChEBI" id="CHEBI:29105"/>
        <label>2</label>
    </ligand>
</feature>
<feature type="binding site" evidence="7">
    <location>
        <position position="114"/>
    </location>
    <ligand>
        <name>Zn(2+)</name>
        <dbReference type="ChEBI" id="CHEBI:29105"/>
        <label>1</label>
    </ligand>
</feature>
<feature type="binding site" evidence="7">
    <location>
        <position position="56"/>
    </location>
    <ligand>
        <name>Zn(2+)</name>
        <dbReference type="ChEBI" id="CHEBI:29105"/>
        <label>1</label>
    </ligand>
</feature>
<evidence type="ECO:0000256" key="7">
    <source>
        <dbReference type="HAMAP-Rule" id="MF_01374"/>
    </source>
</evidence>
<dbReference type="InterPro" id="IPR036866">
    <property type="entry name" value="RibonucZ/Hydroxyglut_hydro"/>
</dbReference>
<dbReference type="InterPro" id="IPR001279">
    <property type="entry name" value="Metallo-B-lactamas"/>
</dbReference>
<protein>
    <recommendedName>
        <fullName evidence="7">Hydroxyacylglutathione hydrolase</fullName>
        <ecNumber evidence="7">3.1.2.6</ecNumber>
    </recommendedName>
    <alternativeName>
        <fullName evidence="7">Glyoxalase II</fullName>
        <shortName evidence="7">Glx II</shortName>
    </alternativeName>
</protein>
<keyword evidence="4 7" id="KW-0479">Metal-binding</keyword>
<comment type="pathway">
    <text evidence="2 7">Secondary metabolite metabolism; methylglyoxal degradation; (R)-lactate from methylglyoxal: step 2/2.</text>
</comment>
<dbReference type="PANTHER" id="PTHR43705">
    <property type="entry name" value="HYDROXYACYLGLUTATHIONE HYDROLASE"/>
    <property type="match status" value="1"/>
</dbReference>
<dbReference type="UniPathway" id="UPA00619">
    <property type="reaction ID" value="UER00676"/>
</dbReference>
<keyword evidence="10" id="KW-1185">Reference proteome</keyword>
<name>A0A2S9Q4B7_9HYPH</name>
<dbReference type="GO" id="GO:0046872">
    <property type="term" value="F:metal ion binding"/>
    <property type="evidence" value="ECO:0007669"/>
    <property type="project" value="UniProtKB-KW"/>
</dbReference>
<gene>
    <name evidence="7 9" type="primary">gloB</name>
    <name evidence="9" type="ORF">C5L14_28350</name>
</gene>
<dbReference type="GO" id="GO:0004416">
    <property type="term" value="F:hydroxyacylglutathione hydrolase activity"/>
    <property type="evidence" value="ECO:0007669"/>
    <property type="project" value="UniProtKB-UniRule"/>
</dbReference>
<dbReference type="AlphaFoldDB" id="A0A2S9Q4B7"/>
<evidence type="ECO:0000256" key="3">
    <source>
        <dbReference type="ARBA" id="ARBA00006759"/>
    </source>
</evidence>
<dbReference type="Pfam" id="PF00753">
    <property type="entry name" value="Lactamase_B"/>
    <property type="match status" value="1"/>
</dbReference>
<sequence length="255" mass="27861">MSALIELFLCRSDNFGVLLHDEASGRTAAIDAPEAEAIEAALERRGWRLTDILVTHHHADHVEGVEALKTSYGCRVVAAKADAHRIPAVDETVSEGDTVNVGSLVAEIIDTPGHTVGHIAYWFRQEKLLFAADTLFSLGCGRLFEGTPADMWRSLTKLRALPDDTRLYCGHEYTLANARFALTVDPANEALARRAAEVEVQRGAHRFTLPVLLGAEKRENPFLRADAPGIAAQLGLAGADPVAVFAELRERKNRF</sequence>
<evidence type="ECO:0000313" key="10">
    <source>
        <dbReference type="Proteomes" id="UP000237682"/>
    </source>
</evidence>
<dbReference type="InterPro" id="IPR017782">
    <property type="entry name" value="Hydroxyacylglutathione_Hdrlase"/>
</dbReference>
<feature type="binding site" evidence="7">
    <location>
        <position position="133"/>
    </location>
    <ligand>
        <name>Zn(2+)</name>
        <dbReference type="ChEBI" id="CHEBI:29105"/>
        <label>2</label>
    </ligand>
</feature>
<dbReference type="SMART" id="SM00849">
    <property type="entry name" value="Lactamase_B"/>
    <property type="match status" value="1"/>
</dbReference>
<dbReference type="NCBIfam" id="TIGR03413">
    <property type="entry name" value="GSH_gloB"/>
    <property type="match status" value="1"/>
</dbReference>
<dbReference type="OrthoDB" id="9802248at2"/>
<dbReference type="Proteomes" id="UP000237682">
    <property type="component" value="Unassembled WGS sequence"/>
</dbReference>
<dbReference type="RefSeq" id="WP_105865409.1">
    <property type="nucleotide sequence ID" value="NZ_PUEJ01000015.1"/>
</dbReference>
<comment type="similarity">
    <text evidence="3 7">Belongs to the metallo-beta-lactamase superfamily. Glyoxalase II family.</text>
</comment>
<dbReference type="CDD" id="cd07723">
    <property type="entry name" value="hydroxyacylglutathione_hydrolase_MBL-fold"/>
    <property type="match status" value="1"/>
</dbReference>
<feature type="binding site" evidence="7">
    <location>
        <position position="61"/>
    </location>
    <ligand>
        <name>Zn(2+)</name>
        <dbReference type="ChEBI" id="CHEBI:29105"/>
        <label>2</label>
    </ligand>
</feature>
<dbReference type="EC" id="3.1.2.6" evidence="7"/>
<dbReference type="Gene3D" id="3.60.15.10">
    <property type="entry name" value="Ribonuclease Z/Hydroxyacylglutathione hydrolase-like"/>
    <property type="match status" value="1"/>
</dbReference>
<organism evidence="9 10">
    <name type="scientific">Labrys okinawensis</name>
    <dbReference type="NCBI Taxonomy" id="346911"/>
    <lineage>
        <taxon>Bacteria</taxon>
        <taxon>Pseudomonadati</taxon>
        <taxon>Pseudomonadota</taxon>
        <taxon>Alphaproteobacteria</taxon>
        <taxon>Hyphomicrobiales</taxon>
        <taxon>Xanthobacteraceae</taxon>
        <taxon>Labrys</taxon>
    </lineage>
</organism>
<comment type="caution">
    <text evidence="9">The sequence shown here is derived from an EMBL/GenBank/DDBJ whole genome shotgun (WGS) entry which is preliminary data.</text>
</comment>
<dbReference type="HAMAP" id="MF_01374">
    <property type="entry name" value="Glyoxalase_2"/>
    <property type="match status" value="1"/>
</dbReference>
<comment type="function">
    <text evidence="7">Thiolesterase that catalyzes the hydrolysis of S-D-lactoyl-glutathione to form glutathione and D-lactic acid.</text>
</comment>
<comment type="cofactor">
    <cofactor evidence="7">
        <name>Zn(2+)</name>
        <dbReference type="ChEBI" id="CHEBI:29105"/>
    </cofactor>
    <text evidence="7">Binds 2 Zn(2+) ions per subunit.</text>
</comment>
<dbReference type="SUPFAM" id="SSF56281">
    <property type="entry name" value="Metallo-hydrolase/oxidoreductase"/>
    <property type="match status" value="1"/>
</dbReference>
<comment type="subunit">
    <text evidence="7">Monomer.</text>
</comment>
<dbReference type="InterPro" id="IPR035680">
    <property type="entry name" value="Clx_II_MBL"/>
</dbReference>
<reference evidence="9 10" key="1">
    <citation type="submission" date="2018-02" db="EMBL/GenBank/DDBJ databases">
        <title>Whole genome sequencing of endophytic bacterium.</title>
        <authorList>
            <person name="Eedara R."/>
            <person name="Podile A.R."/>
        </authorList>
    </citation>
    <scope>NUCLEOTIDE SEQUENCE [LARGE SCALE GENOMIC DNA]</scope>
    <source>
        <strain evidence="9 10">RP1T</strain>
    </source>
</reference>
<dbReference type="InterPro" id="IPR050110">
    <property type="entry name" value="Glyoxalase_II_hydrolase"/>
</dbReference>
<keyword evidence="5 7" id="KW-0378">Hydrolase</keyword>
<evidence type="ECO:0000256" key="1">
    <source>
        <dbReference type="ARBA" id="ARBA00001623"/>
    </source>
</evidence>
<keyword evidence="6 7" id="KW-0862">Zinc</keyword>
<evidence type="ECO:0000256" key="4">
    <source>
        <dbReference type="ARBA" id="ARBA00022723"/>
    </source>
</evidence>
<evidence type="ECO:0000256" key="2">
    <source>
        <dbReference type="ARBA" id="ARBA00004963"/>
    </source>
</evidence>
<dbReference type="InterPro" id="IPR032282">
    <property type="entry name" value="HAGH_C"/>
</dbReference>
<dbReference type="PIRSF" id="PIRSF005457">
    <property type="entry name" value="Glx"/>
    <property type="match status" value="1"/>
</dbReference>
<feature type="binding site" evidence="7">
    <location>
        <position position="133"/>
    </location>
    <ligand>
        <name>Zn(2+)</name>
        <dbReference type="ChEBI" id="CHEBI:29105"/>
        <label>1</label>
    </ligand>
</feature>
<comment type="catalytic activity">
    <reaction evidence="1 7">
        <text>an S-(2-hydroxyacyl)glutathione + H2O = a 2-hydroxy carboxylate + glutathione + H(+)</text>
        <dbReference type="Rhea" id="RHEA:21864"/>
        <dbReference type="ChEBI" id="CHEBI:15377"/>
        <dbReference type="ChEBI" id="CHEBI:15378"/>
        <dbReference type="ChEBI" id="CHEBI:57925"/>
        <dbReference type="ChEBI" id="CHEBI:58896"/>
        <dbReference type="ChEBI" id="CHEBI:71261"/>
        <dbReference type="EC" id="3.1.2.6"/>
    </reaction>
</comment>
<evidence type="ECO:0000313" key="9">
    <source>
        <dbReference type="EMBL" id="PRH84199.1"/>
    </source>
</evidence>
<feature type="binding site" evidence="7">
    <location>
        <position position="171"/>
    </location>
    <ligand>
        <name>Zn(2+)</name>
        <dbReference type="ChEBI" id="CHEBI:29105"/>
        <label>2</label>
    </ligand>
</feature>
<dbReference type="Pfam" id="PF16123">
    <property type="entry name" value="HAGH_C"/>
    <property type="match status" value="1"/>
</dbReference>
<feature type="domain" description="Metallo-beta-lactamase" evidence="8">
    <location>
        <begin position="13"/>
        <end position="171"/>
    </location>
</feature>
<dbReference type="EMBL" id="PUEJ01000015">
    <property type="protein sequence ID" value="PRH84199.1"/>
    <property type="molecule type" value="Genomic_DNA"/>
</dbReference>
<evidence type="ECO:0000256" key="5">
    <source>
        <dbReference type="ARBA" id="ARBA00022801"/>
    </source>
</evidence>
<feature type="binding site" evidence="7">
    <location>
        <position position="58"/>
    </location>
    <ligand>
        <name>Zn(2+)</name>
        <dbReference type="ChEBI" id="CHEBI:29105"/>
        <label>1</label>
    </ligand>
</feature>
<evidence type="ECO:0000259" key="8">
    <source>
        <dbReference type="SMART" id="SM00849"/>
    </source>
</evidence>
<accession>A0A2S9Q4B7</accession>
<proteinExistence type="inferred from homology"/>